<gene>
    <name evidence="1" type="ORF">HAHE_35550</name>
</gene>
<evidence type="ECO:0000313" key="1">
    <source>
        <dbReference type="EMBL" id="BCX49647.1"/>
    </source>
</evidence>
<dbReference type="Pfam" id="PF12228">
    <property type="entry name" value="DUF3604"/>
    <property type="match status" value="1"/>
</dbReference>
<protein>
    <recommendedName>
        <fullName evidence="3">DUF3604 domain-containing protein</fullName>
    </recommendedName>
</protein>
<proteinExistence type="predicted"/>
<dbReference type="EMBL" id="AP024702">
    <property type="protein sequence ID" value="BCX49647.1"/>
    <property type="molecule type" value="Genomic_DNA"/>
</dbReference>
<name>A0ABN6H7K1_9BACT</name>
<reference evidence="1 2" key="1">
    <citation type="submission" date="2021-06" db="EMBL/GenBank/DDBJ databases">
        <title>Complete genome of Haloferula helveola possessing various polysaccharide degrading enzymes.</title>
        <authorList>
            <person name="Takami H."/>
            <person name="Huang C."/>
            <person name="Hamasaki K."/>
        </authorList>
    </citation>
    <scope>NUCLEOTIDE SEQUENCE [LARGE SCALE GENOMIC DNA]</scope>
    <source>
        <strain evidence="1 2">CN-1</strain>
    </source>
</reference>
<dbReference type="Proteomes" id="UP001374893">
    <property type="component" value="Chromosome"/>
</dbReference>
<evidence type="ECO:0008006" key="3">
    <source>
        <dbReference type="Google" id="ProtNLM"/>
    </source>
</evidence>
<dbReference type="SUPFAM" id="SSF89550">
    <property type="entry name" value="PHP domain-like"/>
    <property type="match status" value="1"/>
</dbReference>
<keyword evidence="2" id="KW-1185">Reference proteome</keyword>
<accession>A0ABN6H7K1</accession>
<evidence type="ECO:0000313" key="2">
    <source>
        <dbReference type="Proteomes" id="UP001374893"/>
    </source>
</evidence>
<sequence length="626" mass="70282">MCASASAETAHSSDVTVDPAAIQETKQLGDRSFSPYANRKFPTRPLWGDQHLHTSWSFDAGFVCTIGVEEALRFARGETVETTYGVPAQLSRPLDWVVMTDHSDSLGFTSEIRAGNEELMKDKLLKKWNETMASGDLDAITAVAMDAIQRQGKGTLPEAAKDPEFLQSVWEKYTKIIEGYNDPGRFTAFIGYEWTPNPGPGNNMHRNVVYRDGKEIADKMSPYTTFESQDPEDLWKWMATYEEKTGGRVHAIPHNGNLSNGLMFNAVETYSGGELTKEYAETRMRFERIYETTQIKGDGESHPSLSPNDEFADFELWDKGNLNLTPKKPGMIQYEYSREAYKNGLMLEKKLGANPFKFGLAAGTDAHTALAAVEEDNFFGKHSGVEPSPSRWEHITLAFDGREILGWEMASAGYTAVWATENTREAIWDAMHRKEVYASTGPRMSVRFFGGWEFTEEDAMAREPGWVGYDKGVPMGADMEKGPDGKSPSFLVAAMRDPIGGNLDRMQVIKGWLDKEGKTHERIYDVAVSGDRKIGEDGRCKEKVGDTVDVKNATWTNSIGAPELSAVWTDPDFDPTEPAFYYVRVIQIPTPRWTAYECKRFGITMPDEVPMKIQERAYTSPIWYNP</sequence>
<dbReference type="InterPro" id="IPR016195">
    <property type="entry name" value="Pol/histidinol_Pase-like"/>
</dbReference>
<dbReference type="Gene3D" id="3.20.20.140">
    <property type="entry name" value="Metal-dependent hydrolases"/>
    <property type="match status" value="1"/>
</dbReference>
<organism evidence="1 2">
    <name type="scientific">Haloferula helveola</name>
    <dbReference type="NCBI Taxonomy" id="490095"/>
    <lineage>
        <taxon>Bacteria</taxon>
        <taxon>Pseudomonadati</taxon>
        <taxon>Verrucomicrobiota</taxon>
        <taxon>Verrucomicrobiia</taxon>
        <taxon>Verrucomicrobiales</taxon>
        <taxon>Verrucomicrobiaceae</taxon>
        <taxon>Haloferula</taxon>
    </lineage>
</organism>
<dbReference type="InterPro" id="IPR022028">
    <property type="entry name" value="DUF3604"/>
</dbReference>